<keyword evidence="3" id="KW-1185">Reference proteome</keyword>
<name>I3D2E4_9ARCH</name>
<evidence type="ECO:0000256" key="1">
    <source>
        <dbReference type="SAM" id="Phobius"/>
    </source>
</evidence>
<keyword evidence="1" id="KW-1133">Transmembrane helix</keyword>
<protein>
    <submittedName>
        <fullName evidence="2">Uncharacterized protein</fullName>
    </submittedName>
</protein>
<comment type="caution">
    <text evidence="2">The sequence shown here is derived from an EMBL/GenBank/DDBJ whole genome shotgun (WGS) entry which is preliminary data.</text>
</comment>
<evidence type="ECO:0000313" key="3">
    <source>
        <dbReference type="Proteomes" id="UP000003423"/>
    </source>
</evidence>
<dbReference type="Proteomes" id="UP000003423">
    <property type="component" value="Unassembled WGS sequence"/>
</dbReference>
<sequence length="37" mass="3924">MDKRDALVLIGILTGTGTVVSMMAMLAMGIIDNPFLN</sequence>
<keyword evidence="1" id="KW-0472">Membrane</keyword>
<feature type="transmembrane region" description="Helical" evidence="1">
    <location>
        <begin position="7"/>
        <end position="31"/>
    </location>
</feature>
<accession>I3D2E4</accession>
<reference evidence="2 3" key="1">
    <citation type="journal article" date="2012" name="J. Bacteriol.">
        <title>Genome sequence of "Candidatus Nitrosopumilus salaria" BD31, an ammonia-oxidizing archaeon from the San Francisco Bay estuary.</title>
        <authorList>
            <person name="Mosier A.C."/>
            <person name="Allen E.E."/>
            <person name="Kim M."/>
            <person name="Ferriera S."/>
            <person name="Francis C.A."/>
        </authorList>
    </citation>
    <scope>NUCLEOTIDE SEQUENCE [LARGE SCALE GENOMIC DNA]</scope>
    <source>
        <strain evidence="2 3">BD31</strain>
    </source>
</reference>
<gene>
    <name evidence="2" type="ORF">BD31_I0076</name>
</gene>
<dbReference type="AlphaFoldDB" id="I3D2E4"/>
<organism evidence="2 3">
    <name type="scientific">Candidatus Nitrosopumilus salarius BD31</name>
    <dbReference type="NCBI Taxonomy" id="859350"/>
    <lineage>
        <taxon>Archaea</taxon>
        <taxon>Nitrososphaerota</taxon>
        <taxon>Nitrososphaeria</taxon>
        <taxon>Nitrosopumilales</taxon>
        <taxon>Nitrosopumilaceae</taxon>
        <taxon>Nitrosopumilus</taxon>
    </lineage>
</organism>
<proteinExistence type="predicted"/>
<keyword evidence="1" id="KW-0812">Transmembrane</keyword>
<dbReference type="PATRIC" id="fig|859350.6.peg.1004"/>
<evidence type="ECO:0000313" key="2">
    <source>
        <dbReference type="EMBL" id="EIJ65887.1"/>
    </source>
</evidence>
<dbReference type="EMBL" id="AEXL02000090">
    <property type="protein sequence ID" value="EIJ65887.1"/>
    <property type="molecule type" value="Genomic_DNA"/>
</dbReference>